<gene>
    <name evidence="2" type="ORF">UFOPK3992_00733</name>
</gene>
<organism evidence="2">
    <name type="scientific">freshwater metagenome</name>
    <dbReference type="NCBI Taxonomy" id="449393"/>
    <lineage>
        <taxon>unclassified sequences</taxon>
        <taxon>metagenomes</taxon>
        <taxon>ecological metagenomes</taxon>
    </lineage>
</organism>
<dbReference type="PROSITE" id="PS00571">
    <property type="entry name" value="AMIDASES"/>
    <property type="match status" value="1"/>
</dbReference>
<feature type="domain" description="Amidase" evidence="1">
    <location>
        <begin position="3"/>
        <end position="359"/>
    </location>
</feature>
<dbReference type="InterPro" id="IPR023631">
    <property type="entry name" value="Amidase_dom"/>
</dbReference>
<dbReference type="InterPro" id="IPR000120">
    <property type="entry name" value="Amidase"/>
</dbReference>
<dbReference type="AlphaFoldDB" id="A0A6J7PIH1"/>
<accession>A0A6J7PIH1</accession>
<dbReference type="GO" id="GO:0003824">
    <property type="term" value="F:catalytic activity"/>
    <property type="evidence" value="ECO:0007669"/>
    <property type="project" value="InterPro"/>
</dbReference>
<reference evidence="2" key="1">
    <citation type="submission" date="2020-05" db="EMBL/GenBank/DDBJ databases">
        <authorList>
            <person name="Chiriac C."/>
            <person name="Salcher M."/>
            <person name="Ghai R."/>
            <person name="Kavagutti S V."/>
        </authorList>
    </citation>
    <scope>NUCLEOTIDE SEQUENCE</scope>
</reference>
<dbReference type="PANTHER" id="PTHR11895:SF7">
    <property type="entry name" value="GLUTAMYL-TRNA(GLN) AMIDOTRANSFERASE SUBUNIT A, MITOCHONDRIAL"/>
    <property type="match status" value="1"/>
</dbReference>
<dbReference type="InterPro" id="IPR020556">
    <property type="entry name" value="Amidase_CS"/>
</dbReference>
<sequence length="389" mass="41701">MRYGSELTEGLVADTTHPVVERLLAAGAIAHGRTTTPEFSCAAFTHSTLWGVTRNPWNPEFTPGGSSGGSGAALASGTAYLATGSDIGGSIRIPASFCGVVGFKPPYGRVPALPPYNLDVFCHDGPMARSVADCALFENTIVGPHPLDHVSLRPRLLIPDELAGIEGMRIGLIPRLGDFPVDPEVVAATRAFGEVLARAGAIVEEIDLPITRELVHDAALPHYGALMGPSMRVDPSDERLMPYTRDFLRRAREGFERIGMFPGQLLEAQVHTILGEAFERFDALVVYTLGTLGLQADSHHVDEKAVVDGEVLDFYLTSATTPVFNIASRHPVLNVPSGISSTGVPMGVQIVAPTYDDVTAFRVGAAAERELRWWADPSWRPTMTGPSQP</sequence>
<dbReference type="SUPFAM" id="SSF75304">
    <property type="entry name" value="Amidase signature (AS) enzymes"/>
    <property type="match status" value="1"/>
</dbReference>
<dbReference type="Gene3D" id="3.90.1300.10">
    <property type="entry name" value="Amidase signature (AS) domain"/>
    <property type="match status" value="1"/>
</dbReference>
<evidence type="ECO:0000313" key="2">
    <source>
        <dbReference type="EMBL" id="CAB5002502.1"/>
    </source>
</evidence>
<dbReference type="InterPro" id="IPR036928">
    <property type="entry name" value="AS_sf"/>
</dbReference>
<dbReference type="PANTHER" id="PTHR11895">
    <property type="entry name" value="TRANSAMIDASE"/>
    <property type="match status" value="1"/>
</dbReference>
<dbReference type="EMBL" id="CAFBOZ010000088">
    <property type="protein sequence ID" value="CAB5002502.1"/>
    <property type="molecule type" value="Genomic_DNA"/>
</dbReference>
<protein>
    <submittedName>
        <fullName evidence="2">Unannotated protein</fullName>
    </submittedName>
</protein>
<name>A0A6J7PIH1_9ZZZZ</name>
<dbReference type="Pfam" id="PF01425">
    <property type="entry name" value="Amidase"/>
    <property type="match status" value="1"/>
</dbReference>
<evidence type="ECO:0000259" key="1">
    <source>
        <dbReference type="Pfam" id="PF01425"/>
    </source>
</evidence>
<proteinExistence type="predicted"/>